<protein>
    <submittedName>
        <fullName evidence="2">Uncharacterized protein</fullName>
    </submittedName>
</protein>
<sequence length="154" mass="17042">MIKALYKLFLGLLVALFIGFGISVFYSAPKMPDYPTTLENVGSSVPTLAQQKINRDYDKQQKVYQTDVAKYNRNVSAIVICASVVLLILSLTVLINVAIIGDGILLGGIFTLSYGIIRAFMSESNKYQFGAVTVGLIVALILGWWKFLRAEKRK</sequence>
<keyword evidence="1" id="KW-1133">Transmembrane helix</keyword>
<keyword evidence="1" id="KW-0812">Transmembrane</keyword>
<proteinExistence type="predicted"/>
<gene>
    <name evidence="2" type="ORF">COT78_00970</name>
</gene>
<feature type="transmembrane region" description="Helical" evidence="1">
    <location>
        <begin position="104"/>
        <end position="121"/>
    </location>
</feature>
<evidence type="ECO:0000313" key="2">
    <source>
        <dbReference type="EMBL" id="PIS07906.1"/>
    </source>
</evidence>
<feature type="transmembrane region" description="Helical" evidence="1">
    <location>
        <begin position="127"/>
        <end position="148"/>
    </location>
</feature>
<dbReference type="Proteomes" id="UP000231382">
    <property type="component" value="Unassembled WGS sequence"/>
</dbReference>
<comment type="caution">
    <text evidence="2">The sequence shown here is derived from an EMBL/GenBank/DDBJ whole genome shotgun (WGS) entry which is preliminary data.</text>
</comment>
<organism evidence="2 3">
    <name type="scientific">Candidatus Berkelbacteria bacterium CG10_big_fil_rev_8_21_14_0_10_43_13</name>
    <dbReference type="NCBI Taxonomy" id="1974514"/>
    <lineage>
        <taxon>Bacteria</taxon>
        <taxon>Candidatus Berkelbacteria</taxon>
    </lineage>
</organism>
<keyword evidence="1" id="KW-0472">Membrane</keyword>
<feature type="transmembrane region" description="Helical" evidence="1">
    <location>
        <begin position="75"/>
        <end position="97"/>
    </location>
</feature>
<name>A0A2H0W743_9BACT</name>
<evidence type="ECO:0000256" key="1">
    <source>
        <dbReference type="SAM" id="Phobius"/>
    </source>
</evidence>
<evidence type="ECO:0000313" key="3">
    <source>
        <dbReference type="Proteomes" id="UP000231382"/>
    </source>
</evidence>
<dbReference type="AlphaFoldDB" id="A0A2H0W743"/>
<reference evidence="3" key="1">
    <citation type="submission" date="2017-09" db="EMBL/GenBank/DDBJ databases">
        <title>Depth-based differentiation of microbial function through sediment-hosted aquifers and enrichment of novel symbionts in the deep terrestrial subsurface.</title>
        <authorList>
            <person name="Probst A.J."/>
            <person name="Ladd B."/>
            <person name="Jarett J.K."/>
            <person name="Geller-Mcgrath D.E."/>
            <person name="Sieber C.M.K."/>
            <person name="Emerson J.B."/>
            <person name="Anantharaman K."/>
            <person name="Thomas B.C."/>
            <person name="Malmstrom R."/>
            <person name="Stieglmeier M."/>
            <person name="Klingl A."/>
            <person name="Woyke T."/>
            <person name="Ryan C.M."/>
            <person name="Banfield J.F."/>
        </authorList>
    </citation>
    <scope>NUCLEOTIDE SEQUENCE [LARGE SCALE GENOMIC DNA]</scope>
</reference>
<dbReference type="EMBL" id="PEZW01000008">
    <property type="protein sequence ID" value="PIS07906.1"/>
    <property type="molecule type" value="Genomic_DNA"/>
</dbReference>
<accession>A0A2H0W743</accession>